<sequence length="97" mass="10524">MPSKASLMDGELAVYVAEAAGPMALLRIAIAVAAGRWESAPGLHFIACRSLTVASRRRRLRIAIDGEIRYVEPPLNFRILERRLAFLMPAAAPPPGT</sequence>
<dbReference type="AlphaFoldDB" id="A0A418WEU3"/>
<accession>A0A418WEU3</accession>
<comment type="caution">
    <text evidence="1">The sequence shown here is derived from an EMBL/GenBank/DDBJ whole genome shotgun (WGS) entry which is preliminary data.</text>
</comment>
<dbReference type="InterPro" id="IPR016064">
    <property type="entry name" value="NAD/diacylglycerol_kinase_sf"/>
</dbReference>
<reference evidence="1 2" key="1">
    <citation type="submission" date="2018-09" db="EMBL/GenBank/DDBJ databases">
        <authorList>
            <person name="Zhu H."/>
        </authorList>
    </citation>
    <scope>NUCLEOTIDE SEQUENCE [LARGE SCALE GENOMIC DNA]</scope>
    <source>
        <strain evidence="1 2">K1W22B-8</strain>
    </source>
</reference>
<dbReference type="EMBL" id="QYUK01000011">
    <property type="protein sequence ID" value="RJF88551.1"/>
    <property type="molecule type" value="Genomic_DNA"/>
</dbReference>
<protein>
    <recommendedName>
        <fullName evidence="3">Diacylglycerol kinase</fullName>
    </recommendedName>
</protein>
<evidence type="ECO:0000313" key="2">
    <source>
        <dbReference type="Proteomes" id="UP000284605"/>
    </source>
</evidence>
<name>A0A418WEU3_9PROT</name>
<gene>
    <name evidence="1" type="ORF">D3874_17340</name>
</gene>
<proteinExistence type="predicted"/>
<evidence type="ECO:0008006" key="3">
    <source>
        <dbReference type="Google" id="ProtNLM"/>
    </source>
</evidence>
<dbReference type="Proteomes" id="UP000284605">
    <property type="component" value="Unassembled WGS sequence"/>
</dbReference>
<keyword evidence="2" id="KW-1185">Reference proteome</keyword>
<organism evidence="1 2">
    <name type="scientific">Oleomonas cavernae</name>
    <dbReference type="NCBI Taxonomy" id="2320859"/>
    <lineage>
        <taxon>Bacteria</taxon>
        <taxon>Pseudomonadati</taxon>
        <taxon>Pseudomonadota</taxon>
        <taxon>Alphaproteobacteria</taxon>
        <taxon>Acetobacterales</taxon>
        <taxon>Acetobacteraceae</taxon>
        <taxon>Oleomonas</taxon>
    </lineage>
</organism>
<dbReference type="SUPFAM" id="SSF111331">
    <property type="entry name" value="NAD kinase/diacylglycerol kinase-like"/>
    <property type="match status" value="1"/>
</dbReference>
<dbReference type="Gene3D" id="2.60.200.40">
    <property type="match status" value="1"/>
</dbReference>
<dbReference type="OrthoDB" id="142078at2"/>
<evidence type="ECO:0000313" key="1">
    <source>
        <dbReference type="EMBL" id="RJF88551.1"/>
    </source>
</evidence>